<dbReference type="PROSITE" id="PS00497">
    <property type="entry name" value="TYROSINASE_1"/>
    <property type="match status" value="1"/>
</dbReference>
<accession>A0A2D0NGI4</accession>
<dbReference type="InterPro" id="IPR026444">
    <property type="entry name" value="Secre_tail"/>
</dbReference>
<dbReference type="Gene3D" id="1.10.1280.10">
    <property type="entry name" value="Di-copper center containing domain from catechol oxidase"/>
    <property type="match status" value="1"/>
</dbReference>
<dbReference type="EMBL" id="PDUD01000009">
    <property type="protein sequence ID" value="PHN07612.1"/>
    <property type="molecule type" value="Genomic_DNA"/>
</dbReference>
<dbReference type="Proteomes" id="UP000223913">
    <property type="component" value="Unassembled WGS sequence"/>
</dbReference>
<evidence type="ECO:0000256" key="3">
    <source>
        <dbReference type="ARBA" id="ARBA00023008"/>
    </source>
</evidence>
<proteinExistence type="inferred from homology"/>
<protein>
    <recommendedName>
        <fullName evidence="4 5">Tyrosinase copper-binding domain-containing protein</fullName>
    </recommendedName>
</protein>
<reference evidence="6 7" key="1">
    <citation type="submission" date="2017-10" db="EMBL/GenBank/DDBJ databases">
        <title>The draft genome sequence of Lewinella nigricans NBRC 102662.</title>
        <authorList>
            <person name="Wang K."/>
        </authorList>
    </citation>
    <scope>NUCLEOTIDE SEQUENCE [LARGE SCALE GENOMIC DNA]</scope>
    <source>
        <strain evidence="6 7">NBRC 102662</strain>
    </source>
</reference>
<organism evidence="6 7">
    <name type="scientific">Flavilitoribacter nigricans (strain ATCC 23147 / DSM 23189 / NBRC 102662 / NCIMB 1420 / SS-2)</name>
    <name type="common">Lewinella nigricans</name>
    <dbReference type="NCBI Taxonomy" id="1122177"/>
    <lineage>
        <taxon>Bacteria</taxon>
        <taxon>Pseudomonadati</taxon>
        <taxon>Bacteroidota</taxon>
        <taxon>Saprospiria</taxon>
        <taxon>Saprospirales</taxon>
        <taxon>Lewinellaceae</taxon>
        <taxon>Flavilitoribacter</taxon>
    </lineage>
</organism>
<keyword evidence="3" id="KW-0186">Copper</keyword>
<dbReference type="InterPro" id="IPR008922">
    <property type="entry name" value="Di-copper_centre_dom_sf"/>
</dbReference>
<evidence type="ECO:0000259" key="5">
    <source>
        <dbReference type="PROSITE" id="PS00498"/>
    </source>
</evidence>
<dbReference type="PRINTS" id="PR00092">
    <property type="entry name" value="TYROSINASE"/>
</dbReference>
<dbReference type="GO" id="GO:0016491">
    <property type="term" value="F:oxidoreductase activity"/>
    <property type="evidence" value="ECO:0007669"/>
    <property type="project" value="InterPro"/>
</dbReference>
<dbReference type="SUPFAM" id="SSF48056">
    <property type="entry name" value="Di-copper centre-containing domain"/>
    <property type="match status" value="1"/>
</dbReference>
<dbReference type="GO" id="GO:0046872">
    <property type="term" value="F:metal ion binding"/>
    <property type="evidence" value="ECO:0007669"/>
    <property type="project" value="UniProtKB-KW"/>
</dbReference>
<keyword evidence="7" id="KW-1185">Reference proteome</keyword>
<evidence type="ECO:0000256" key="1">
    <source>
        <dbReference type="ARBA" id="ARBA00009928"/>
    </source>
</evidence>
<feature type="domain" description="Tyrosinase copper-binding" evidence="4">
    <location>
        <begin position="89"/>
        <end position="106"/>
    </location>
</feature>
<dbReference type="InterPro" id="IPR002227">
    <property type="entry name" value="Tyrosinase_Cu-bd"/>
</dbReference>
<feature type="domain" description="Tyrosinase copper-binding" evidence="5">
    <location>
        <begin position="224"/>
        <end position="235"/>
    </location>
</feature>
<dbReference type="NCBIfam" id="TIGR04183">
    <property type="entry name" value="Por_Secre_tail"/>
    <property type="match status" value="1"/>
</dbReference>
<evidence type="ECO:0000256" key="2">
    <source>
        <dbReference type="ARBA" id="ARBA00022723"/>
    </source>
</evidence>
<dbReference type="PROSITE" id="PS00498">
    <property type="entry name" value="TYROSINASE_2"/>
    <property type="match status" value="1"/>
</dbReference>
<dbReference type="RefSeq" id="WP_099149060.1">
    <property type="nucleotide sequence ID" value="NZ_PDUD01000009.1"/>
</dbReference>
<comment type="similarity">
    <text evidence="1">Belongs to the tyrosinase family.</text>
</comment>
<name>A0A2D0NGI4_FLAN2</name>
<dbReference type="AlphaFoldDB" id="A0A2D0NGI4"/>
<dbReference type="Pfam" id="PF00264">
    <property type="entry name" value="Tyrosinase"/>
    <property type="match status" value="1"/>
</dbReference>
<dbReference type="OrthoDB" id="2874181at2"/>
<evidence type="ECO:0000259" key="4">
    <source>
        <dbReference type="PROSITE" id="PS00497"/>
    </source>
</evidence>
<sequence length="489" mass="54394">MKRPNSGNRLGILLLLFFAFFEISSVEGQSIRKHYTQLTEYERLAFIEALDVLYSMGVVDYYADVHADPDQDGINGNNFNGPDADSPIHRVALFLPWHRQFTAEFEKELQAINPKLSMPYWDWTGEFDPSGVNSRSALSPMWNSDQLAALGWTGSLIGKYNATEGLGRGLGGVLPTLNQKNNLLTSSSFLNYGNFRFELETNLHDPPHGWVGGEMQDMFFSPHDPAFFLHHAMVDYLWQLWTEGGHSVTFNENKMPTFDGTVGNFDYVDPDDIRNTVTQMGIFYANPDMEYMELHDYTVQNAHLPSENFIYPDTIVVASTFNFANDAVAEIHSCNGVKLMPGVHIPAGATVTIGTDAFCAPEVVEAQLAKNEEETPAKAPNAGTLPDAFETEEVAPAAVRESVTLKGFPNPFRESFTFQFNLPEEEAVSLQLFDALGKVVASPMPRQNRSSGPHELLVDAHGLPAGIYSAVLLLHDTNQRYVLRVVKSN</sequence>
<dbReference type="PANTHER" id="PTHR11474:SF126">
    <property type="entry name" value="TYROSINASE-LIKE PROTEIN TYR-1-RELATED"/>
    <property type="match status" value="1"/>
</dbReference>
<dbReference type="InterPro" id="IPR050316">
    <property type="entry name" value="Tyrosinase/Hemocyanin"/>
</dbReference>
<keyword evidence="2" id="KW-0479">Metal-binding</keyword>
<dbReference type="PANTHER" id="PTHR11474">
    <property type="entry name" value="TYROSINASE FAMILY MEMBER"/>
    <property type="match status" value="1"/>
</dbReference>
<evidence type="ECO:0000313" key="6">
    <source>
        <dbReference type="EMBL" id="PHN07612.1"/>
    </source>
</evidence>
<gene>
    <name evidence="6" type="ORF">CRP01_05790</name>
</gene>
<comment type="caution">
    <text evidence="6">The sequence shown here is derived from an EMBL/GenBank/DDBJ whole genome shotgun (WGS) entry which is preliminary data.</text>
</comment>
<evidence type="ECO:0000313" key="7">
    <source>
        <dbReference type="Proteomes" id="UP000223913"/>
    </source>
</evidence>